<dbReference type="OrthoDB" id="9898473at2759"/>
<keyword evidence="1" id="KW-0812">Transmembrane</keyword>
<accession>A0A7K6ASI3</accession>
<reference evidence="2 3" key="1">
    <citation type="submission" date="2019-09" db="EMBL/GenBank/DDBJ databases">
        <title>Bird 10,000 Genomes (B10K) Project - Family phase.</title>
        <authorList>
            <person name="Zhang G."/>
        </authorList>
    </citation>
    <scope>NUCLEOTIDE SEQUENCE [LARGE SCALE GENOMIC DNA]</scope>
    <source>
        <strain evidence="2">B10K-DU-012-37</strain>
    </source>
</reference>
<evidence type="ECO:0000256" key="1">
    <source>
        <dbReference type="SAM" id="Phobius"/>
    </source>
</evidence>
<keyword evidence="3" id="KW-1185">Reference proteome</keyword>
<dbReference type="AlphaFoldDB" id="A0A7K6ASI3"/>
<feature type="non-terminal residue" evidence="2">
    <location>
        <position position="91"/>
    </location>
</feature>
<protein>
    <submittedName>
        <fullName evidence="2">TM140 protein</fullName>
    </submittedName>
</protein>
<proteinExistence type="predicted"/>
<evidence type="ECO:0000313" key="2">
    <source>
        <dbReference type="EMBL" id="NWU92973.1"/>
    </source>
</evidence>
<dbReference type="Proteomes" id="UP000544127">
    <property type="component" value="Unassembled WGS sequence"/>
</dbReference>
<dbReference type="PANTHER" id="PTHR16103:SF0">
    <property type="entry name" value="TRANSMEMBRANE PROTEIN 140"/>
    <property type="match status" value="1"/>
</dbReference>
<keyword evidence="1" id="KW-0472">Membrane</keyword>
<sequence length="91" mass="10152">TAGFAMVSHEHTATRLGVLQHRCTGYLLWALLLLKALGVVVLMFYALLWEAGNLVNLSDKQIGFYNFCLQNETVSKLQCPDNTHLQLMGIS</sequence>
<feature type="non-terminal residue" evidence="2">
    <location>
        <position position="1"/>
    </location>
</feature>
<dbReference type="InterPro" id="IPR028038">
    <property type="entry name" value="TM140"/>
</dbReference>
<feature type="transmembrane region" description="Helical" evidence="1">
    <location>
        <begin position="26"/>
        <end position="48"/>
    </location>
</feature>
<dbReference type="Pfam" id="PF14985">
    <property type="entry name" value="TM140"/>
    <property type="match status" value="1"/>
</dbReference>
<gene>
    <name evidence="2" type="primary">Tmem140</name>
    <name evidence="2" type="ORF">UPUEPO_R10884</name>
</gene>
<dbReference type="PANTHER" id="PTHR16103">
    <property type="entry name" value="TRANSMEMBRANE PROTEIN 140"/>
    <property type="match status" value="1"/>
</dbReference>
<name>A0A7K6ASI3_UPUEP</name>
<evidence type="ECO:0000313" key="3">
    <source>
        <dbReference type="Proteomes" id="UP000544127"/>
    </source>
</evidence>
<organism evidence="2 3">
    <name type="scientific">Upupa epops</name>
    <name type="common">Eurasian hoopoe</name>
    <dbReference type="NCBI Taxonomy" id="57439"/>
    <lineage>
        <taxon>Eukaryota</taxon>
        <taxon>Metazoa</taxon>
        <taxon>Chordata</taxon>
        <taxon>Craniata</taxon>
        <taxon>Vertebrata</taxon>
        <taxon>Euteleostomi</taxon>
        <taxon>Archelosauria</taxon>
        <taxon>Archosauria</taxon>
        <taxon>Dinosauria</taxon>
        <taxon>Saurischia</taxon>
        <taxon>Theropoda</taxon>
        <taxon>Coelurosauria</taxon>
        <taxon>Aves</taxon>
        <taxon>Neognathae</taxon>
        <taxon>Neoaves</taxon>
        <taxon>Telluraves</taxon>
        <taxon>Coraciimorphae</taxon>
        <taxon>Bucerotiformes</taxon>
        <taxon>Upupidae</taxon>
        <taxon>Upupa</taxon>
    </lineage>
</organism>
<dbReference type="EMBL" id="VZRI01004796">
    <property type="protein sequence ID" value="NWU92973.1"/>
    <property type="molecule type" value="Genomic_DNA"/>
</dbReference>
<comment type="caution">
    <text evidence="2">The sequence shown here is derived from an EMBL/GenBank/DDBJ whole genome shotgun (WGS) entry which is preliminary data.</text>
</comment>
<keyword evidence="1" id="KW-1133">Transmembrane helix</keyword>